<evidence type="ECO:0000313" key="1">
    <source>
        <dbReference type="Proteomes" id="UP000887565"/>
    </source>
</evidence>
<organism evidence="1 2">
    <name type="scientific">Romanomermis culicivorax</name>
    <name type="common">Nematode worm</name>
    <dbReference type="NCBI Taxonomy" id="13658"/>
    <lineage>
        <taxon>Eukaryota</taxon>
        <taxon>Metazoa</taxon>
        <taxon>Ecdysozoa</taxon>
        <taxon>Nematoda</taxon>
        <taxon>Enoplea</taxon>
        <taxon>Dorylaimia</taxon>
        <taxon>Mermithida</taxon>
        <taxon>Mermithoidea</taxon>
        <taxon>Mermithidae</taxon>
        <taxon>Romanomermis</taxon>
    </lineage>
</organism>
<sequence length="95" mass="10588">MPSRFSLIDKAGDHQNHHCPCLSSRRPSPAIAPRAPFTCLLPLHRLPQQEQTTTWSSMANSLLRKSSERGTLSQMSKISKPCLRNVTLLKPALVN</sequence>
<keyword evidence="1" id="KW-1185">Reference proteome</keyword>
<dbReference type="WBParaSite" id="nRc.2.0.1.t22968-RA">
    <property type="protein sequence ID" value="nRc.2.0.1.t22968-RA"/>
    <property type="gene ID" value="nRc.2.0.1.g22968"/>
</dbReference>
<evidence type="ECO:0000313" key="2">
    <source>
        <dbReference type="WBParaSite" id="nRc.2.0.1.t22968-RA"/>
    </source>
</evidence>
<name>A0A915J911_ROMCU</name>
<dbReference type="AlphaFoldDB" id="A0A915J911"/>
<proteinExistence type="predicted"/>
<protein>
    <submittedName>
        <fullName evidence="2">Uncharacterized protein</fullName>
    </submittedName>
</protein>
<accession>A0A915J911</accession>
<reference evidence="2" key="1">
    <citation type="submission" date="2022-11" db="UniProtKB">
        <authorList>
            <consortium name="WormBaseParasite"/>
        </authorList>
    </citation>
    <scope>IDENTIFICATION</scope>
</reference>
<dbReference type="Proteomes" id="UP000887565">
    <property type="component" value="Unplaced"/>
</dbReference>